<accession>A0A7C5LRV1</accession>
<evidence type="ECO:0000256" key="1">
    <source>
        <dbReference type="SAM" id="SignalP"/>
    </source>
</evidence>
<comment type="caution">
    <text evidence="3">The sequence shown here is derived from an EMBL/GenBank/DDBJ whole genome shotgun (WGS) entry which is preliminary data.</text>
</comment>
<sequence>MKKIFMISVGFMVLAGSAHAKDVQYNVRVDGMTCAFCAATSEKAIKKIKGVTRVSTDLDSATIRVCAVETAELSDAKLTKLLKKKGFTYVSKTKQDECTVLAKKKEARQGLWKSLFHKHS</sequence>
<dbReference type="Gene3D" id="3.30.70.100">
    <property type="match status" value="1"/>
</dbReference>
<protein>
    <submittedName>
        <fullName evidence="3">Heavy-metal-associated domain-containing protein</fullName>
    </submittedName>
</protein>
<dbReference type="EMBL" id="DRMJ01000106">
    <property type="protein sequence ID" value="HHL42397.1"/>
    <property type="molecule type" value="Genomic_DNA"/>
</dbReference>
<evidence type="ECO:0000259" key="2">
    <source>
        <dbReference type="PROSITE" id="PS50846"/>
    </source>
</evidence>
<name>A0A7C5LRV1_9PROT</name>
<dbReference type="CDD" id="cd00371">
    <property type="entry name" value="HMA"/>
    <property type="match status" value="1"/>
</dbReference>
<organism evidence="3">
    <name type="scientific">Hellea balneolensis</name>
    <dbReference type="NCBI Taxonomy" id="287478"/>
    <lineage>
        <taxon>Bacteria</taxon>
        <taxon>Pseudomonadati</taxon>
        <taxon>Pseudomonadota</taxon>
        <taxon>Alphaproteobacteria</taxon>
        <taxon>Maricaulales</taxon>
        <taxon>Robiginitomaculaceae</taxon>
        <taxon>Hellea</taxon>
    </lineage>
</organism>
<dbReference type="AlphaFoldDB" id="A0A7C5LRV1"/>
<evidence type="ECO:0000313" key="3">
    <source>
        <dbReference type="EMBL" id="HHL42397.1"/>
    </source>
</evidence>
<dbReference type="SUPFAM" id="SSF55008">
    <property type="entry name" value="HMA, heavy metal-associated domain"/>
    <property type="match status" value="1"/>
</dbReference>
<gene>
    <name evidence="3" type="ORF">ENJ42_02165</name>
</gene>
<feature type="chain" id="PRO_5027544130" evidence="1">
    <location>
        <begin position="21"/>
        <end position="120"/>
    </location>
</feature>
<dbReference type="InterPro" id="IPR036163">
    <property type="entry name" value="HMA_dom_sf"/>
</dbReference>
<proteinExistence type="predicted"/>
<feature type="signal peptide" evidence="1">
    <location>
        <begin position="1"/>
        <end position="20"/>
    </location>
</feature>
<dbReference type="Pfam" id="PF00403">
    <property type="entry name" value="HMA"/>
    <property type="match status" value="1"/>
</dbReference>
<dbReference type="PROSITE" id="PS50846">
    <property type="entry name" value="HMA_2"/>
    <property type="match status" value="1"/>
</dbReference>
<feature type="domain" description="HMA" evidence="2">
    <location>
        <begin position="23"/>
        <end position="90"/>
    </location>
</feature>
<dbReference type="GO" id="GO:0046872">
    <property type="term" value="F:metal ion binding"/>
    <property type="evidence" value="ECO:0007669"/>
    <property type="project" value="InterPro"/>
</dbReference>
<keyword evidence="1" id="KW-0732">Signal</keyword>
<dbReference type="InterPro" id="IPR006121">
    <property type="entry name" value="HMA_dom"/>
</dbReference>
<reference evidence="3" key="1">
    <citation type="journal article" date="2020" name="mSystems">
        <title>Genome- and Community-Level Interaction Insights into Carbon Utilization and Element Cycling Functions of Hydrothermarchaeota in Hydrothermal Sediment.</title>
        <authorList>
            <person name="Zhou Z."/>
            <person name="Liu Y."/>
            <person name="Xu W."/>
            <person name="Pan J."/>
            <person name="Luo Z.H."/>
            <person name="Li M."/>
        </authorList>
    </citation>
    <scope>NUCLEOTIDE SEQUENCE [LARGE SCALE GENOMIC DNA]</scope>
    <source>
        <strain evidence="3">HyVt-485</strain>
    </source>
</reference>
<dbReference type="Proteomes" id="UP000885830">
    <property type="component" value="Unassembled WGS sequence"/>
</dbReference>